<sequence>MMTDAIIVGGGFAGLAAATYLARARRHVVVIDTRQPRNRFTDASHGFLGHDGSDPQQILATARRQVAAYPTVRMIDGEATGAHIEGDGFAVVLENGEALTTRTVILAFGLRDTLPAIPGIQERWGKTVLHCPYCHGIEFSDRQLGVLYRTPMSVHQASIVAEWGPVTLYLNGNELDAGSAEILARRGVQVEAAKVLGLEGERTALSAIALEDGRRSAVDALYIAPQSCLSSPLAEQLGVVIEEGPMGPMIKTDADKMTTVPGVYAAGDIARAPHSVSWAVADGVTAGTSAHRALVFG</sequence>
<evidence type="ECO:0000259" key="4">
    <source>
        <dbReference type="Pfam" id="PF07992"/>
    </source>
</evidence>
<dbReference type="PRINTS" id="PR00368">
    <property type="entry name" value="FADPNR"/>
</dbReference>
<dbReference type="InterPro" id="IPR023753">
    <property type="entry name" value="FAD/NAD-binding_dom"/>
</dbReference>
<dbReference type="Pfam" id="PF07992">
    <property type="entry name" value="Pyr_redox_2"/>
    <property type="match status" value="1"/>
</dbReference>
<reference evidence="5 6" key="1">
    <citation type="submission" date="2019-02" db="EMBL/GenBank/DDBJ databases">
        <title>Emended description of the genus Rhodopseudomonas and description of Rhodopseudomonas albus sp. nov., a non-phototrophic, heavy-metal-tolerant bacterium isolated from garden soil.</title>
        <authorList>
            <person name="Bao Z."/>
            <person name="Cao W.W."/>
            <person name="Sato Y."/>
            <person name="Nishizawa T."/>
            <person name="Zhao J."/>
            <person name="Guo Y."/>
            <person name="Ohta H."/>
        </authorList>
    </citation>
    <scope>NUCLEOTIDE SEQUENCE [LARGE SCALE GENOMIC DNA]</scope>
    <source>
        <strain evidence="5 6">SK50-23</strain>
    </source>
</reference>
<dbReference type="RefSeq" id="WP_211910910.1">
    <property type="nucleotide sequence ID" value="NZ_CP036498.1"/>
</dbReference>
<dbReference type="Proteomes" id="UP000682843">
    <property type="component" value="Chromosome"/>
</dbReference>
<dbReference type="SUPFAM" id="SSF51905">
    <property type="entry name" value="FAD/NAD(P)-binding domain"/>
    <property type="match status" value="1"/>
</dbReference>
<evidence type="ECO:0000256" key="1">
    <source>
        <dbReference type="ARBA" id="ARBA00018719"/>
    </source>
</evidence>
<dbReference type="InterPro" id="IPR036188">
    <property type="entry name" value="FAD/NAD-bd_sf"/>
</dbReference>
<keyword evidence="3" id="KW-0560">Oxidoreductase</keyword>
<gene>
    <name evidence="5" type="ORF">RPMA_27650</name>
</gene>
<name>A0ABX8AFU6_9BRAD</name>
<keyword evidence="6" id="KW-1185">Reference proteome</keyword>
<feature type="domain" description="FAD/NAD(P)-binding" evidence="4">
    <location>
        <begin position="4"/>
        <end position="283"/>
    </location>
</feature>
<dbReference type="InterPro" id="IPR050097">
    <property type="entry name" value="Ferredoxin-NADP_redctase_2"/>
</dbReference>
<dbReference type="Gene3D" id="3.50.50.60">
    <property type="entry name" value="FAD/NAD(P)-binding domain"/>
    <property type="match status" value="2"/>
</dbReference>
<evidence type="ECO:0000313" key="5">
    <source>
        <dbReference type="EMBL" id="QUS42171.1"/>
    </source>
</evidence>
<protein>
    <recommendedName>
        <fullName evidence="1">Thioredoxin reductase</fullName>
    </recommendedName>
</protein>
<dbReference type="EMBL" id="CP036498">
    <property type="protein sequence ID" value="QUS42171.1"/>
    <property type="molecule type" value="Genomic_DNA"/>
</dbReference>
<organism evidence="5 6">
    <name type="scientific">Tardiphaga alba</name>
    <dbReference type="NCBI Taxonomy" id="340268"/>
    <lineage>
        <taxon>Bacteria</taxon>
        <taxon>Pseudomonadati</taxon>
        <taxon>Pseudomonadota</taxon>
        <taxon>Alphaproteobacteria</taxon>
        <taxon>Hyphomicrobiales</taxon>
        <taxon>Nitrobacteraceae</taxon>
        <taxon>Tardiphaga</taxon>
    </lineage>
</organism>
<evidence type="ECO:0000256" key="3">
    <source>
        <dbReference type="ARBA" id="ARBA00023002"/>
    </source>
</evidence>
<dbReference type="PANTHER" id="PTHR48105">
    <property type="entry name" value="THIOREDOXIN REDUCTASE 1-RELATED-RELATED"/>
    <property type="match status" value="1"/>
</dbReference>
<keyword evidence="2" id="KW-0285">Flavoprotein</keyword>
<accession>A0ABX8AFU6</accession>
<proteinExistence type="predicted"/>
<evidence type="ECO:0000256" key="2">
    <source>
        <dbReference type="ARBA" id="ARBA00022630"/>
    </source>
</evidence>
<evidence type="ECO:0000313" key="6">
    <source>
        <dbReference type="Proteomes" id="UP000682843"/>
    </source>
</evidence>
<dbReference type="PRINTS" id="PR00469">
    <property type="entry name" value="PNDRDTASEII"/>
</dbReference>